<dbReference type="Proteomes" id="UP000257123">
    <property type="component" value="Unassembled WGS sequence"/>
</dbReference>
<sequence>MISQTYALYKREVLKLFRSKYMWLMLVAQPLMWIVFFGNSLAGLPRGFLAQYFGVENYLAYMIPGMISISVMTMGMFASMSLVFDKRLGYLKRVLTTPTPKSAVFLAKAAGAMTRGLLMVPVILAVGAVLGVGYRVNPASMAMWALGLVLAGLGFSALFTIFTVNTSDVHAPGVINNFITMPLMFTSTALFPKEFFPQWLRVISDFNPLTYITELGRNALVYGMPPDIKALLAIAAFAAVTITAGVAVVEAKLEAD</sequence>
<keyword evidence="3 5" id="KW-1133">Transmembrane helix</keyword>
<accession>A0A371R545</accession>
<evidence type="ECO:0000256" key="4">
    <source>
        <dbReference type="ARBA" id="ARBA00023136"/>
    </source>
</evidence>
<comment type="subcellular location">
    <subcellularLocation>
        <location evidence="1">Membrane</location>
        <topology evidence="1">Multi-pass membrane protein</topology>
    </subcellularLocation>
</comment>
<dbReference type="GO" id="GO:0140359">
    <property type="term" value="F:ABC-type transporter activity"/>
    <property type="evidence" value="ECO:0007669"/>
    <property type="project" value="InterPro"/>
</dbReference>
<feature type="transmembrane region" description="Helical" evidence="5">
    <location>
        <begin position="58"/>
        <end position="84"/>
    </location>
</feature>
<dbReference type="AlphaFoldDB" id="A0A371R545"/>
<dbReference type="InterPro" id="IPR047817">
    <property type="entry name" value="ABC2_TM_bact-type"/>
</dbReference>
<name>A0A371R545_9CREN</name>
<organism evidence="8 9">
    <name type="scientific">Pyrobaculum aerophilum</name>
    <dbReference type="NCBI Taxonomy" id="13773"/>
    <lineage>
        <taxon>Archaea</taxon>
        <taxon>Thermoproteota</taxon>
        <taxon>Thermoprotei</taxon>
        <taxon>Thermoproteales</taxon>
        <taxon>Thermoproteaceae</taxon>
        <taxon>Pyrobaculum</taxon>
    </lineage>
</organism>
<evidence type="ECO:0000313" key="8">
    <source>
        <dbReference type="EMBL" id="RFA99193.1"/>
    </source>
</evidence>
<dbReference type="EMBL" id="NMUF01000009">
    <property type="protein sequence ID" value="RFA99193.1"/>
    <property type="molecule type" value="Genomic_DNA"/>
</dbReference>
<evidence type="ECO:0000256" key="5">
    <source>
        <dbReference type="SAM" id="Phobius"/>
    </source>
</evidence>
<feature type="transmembrane region" description="Helical" evidence="5">
    <location>
        <begin position="21"/>
        <end position="38"/>
    </location>
</feature>
<dbReference type="RefSeq" id="WP_116421587.1">
    <property type="nucleotide sequence ID" value="NZ_NMUE01000034.1"/>
</dbReference>
<keyword evidence="2 5" id="KW-0812">Transmembrane</keyword>
<evidence type="ECO:0000259" key="6">
    <source>
        <dbReference type="PROSITE" id="PS51012"/>
    </source>
</evidence>
<dbReference type="GO" id="GO:0043190">
    <property type="term" value="C:ATP-binding cassette (ABC) transporter complex"/>
    <property type="evidence" value="ECO:0007669"/>
    <property type="project" value="InterPro"/>
</dbReference>
<keyword evidence="4 5" id="KW-0472">Membrane</keyword>
<gene>
    <name evidence="7" type="ORF">CGL51_09735</name>
    <name evidence="8" type="ORF">CGL52_05020</name>
</gene>
<evidence type="ECO:0000256" key="2">
    <source>
        <dbReference type="ARBA" id="ARBA00022692"/>
    </source>
</evidence>
<dbReference type="PIRSF" id="PIRSF006648">
    <property type="entry name" value="DrrB"/>
    <property type="match status" value="1"/>
</dbReference>
<dbReference type="OrthoDB" id="147058at2157"/>
<comment type="caution">
    <text evidence="8">The sequence shown here is derived from an EMBL/GenBank/DDBJ whole genome shotgun (WGS) entry which is preliminary data.</text>
</comment>
<dbReference type="PANTHER" id="PTHR43077:SF10">
    <property type="entry name" value="TRANSPORT PERMEASE PROTEIN"/>
    <property type="match status" value="1"/>
</dbReference>
<dbReference type="PRINTS" id="PR00164">
    <property type="entry name" value="ABC2TRNSPORT"/>
</dbReference>
<reference evidence="9 10" key="1">
    <citation type="submission" date="2017-07" db="EMBL/GenBank/DDBJ databases">
        <title>Draft genome sequence of aerobic hyperthermophilic archaea, Pyrobaculum aerophilum YKB31 and YKB32.</title>
        <authorList>
            <person name="Mochizuki T."/>
            <person name="Berliner A.J."/>
            <person name="Yoshida-Takashima Y."/>
            <person name="Takaki Y."/>
            <person name="Nunoura T."/>
            <person name="Takai K."/>
        </authorList>
    </citation>
    <scope>NUCLEOTIDE SEQUENCE [LARGE SCALE GENOMIC DNA]</scope>
    <source>
        <strain evidence="7 10">YKB31</strain>
        <strain evidence="8 9">YKB32</strain>
    </source>
</reference>
<dbReference type="PANTHER" id="PTHR43077">
    <property type="entry name" value="TRANSPORT PERMEASE YVFS-RELATED"/>
    <property type="match status" value="1"/>
</dbReference>
<dbReference type="Proteomes" id="UP000256877">
    <property type="component" value="Unassembled WGS sequence"/>
</dbReference>
<evidence type="ECO:0000256" key="1">
    <source>
        <dbReference type="ARBA" id="ARBA00004141"/>
    </source>
</evidence>
<protein>
    <submittedName>
        <fullName evidence="8">ABC transporter</fullName>
    </submittedName>
</protein>
<feature type="transmembrane region" description="Helical" evidence="5">
    <location>
        <begin position="116"/>
        <end position="136"/>
    </location>
</feature>
<dbReference type="InterPro" id="IPR051328">
    <property type="entry name" value="T7SS_ABC-Transporter"/>
</dbReference>
<dbReference type="InterPro" id="IPR000412">
    <property type="entry name" value="ABC_2_transport"/>
</dbReference>
<dbReference type="Pfam" id="PF01061">
    <property type="entry name" value="ABC2_membrane"/>
    <property type="match status" value="1"/>
</dbReference>
<feature type="transmembrane region" description="Helical" evidence="5">
    <location>
        <begin position="142"/>
        <end position="162"/>
    </location>
</feature>
<proteinExistence type="predicted"/>
<feature type="transmembrane region" description="Helical" evidence="5">
    <location>
        <begin position="174"/>
        <end position="191"/>
    </location>
</feature>
<evidence type="ECO:0000313" key="7">
    <source>
        <dbReference type="EMBL" id="RFA94589.1"/>
    </source>
</evidence>
<evidence type="ECO:0000313" key="10">
    <source>
        <dbReference type="Proteomes" id="UP000257123"/>
    </source>
</evidence>
<dbReference type="PROSITE" id="PS51012">
    <property type="entry name" value="ABC_TM2"/>
    <property type="match status" value="1"/>
</dbReference>
<dbReference type="InterPro" id="IPR013525">
    <property type="entry name" value="ABC2_TM"/>
</dbReference>
<feature type="transmembrane region" description="Helical" evidence="5">
    <location>
        <begin position="230"/>
        <end position="249"/>
    </location>
</feature>
<feature type="domain" description="ABC transmembrane type-2" evidence="6">
    <location>
        <begin position="21"/>
        <end position="252"/>
    </location>
</feature>
<evidence type="ECO:0000256" key="3">
    <source>
        <dbReference type="ARBA" id="ARBA00022989"/>
    </source>
</evidence>
<dbReference type="EMBL" id="NMUE01000034">
    <property type="protein sequence ID" value="RFA94589.1"/>
    <property type="molecule type" value="Genomic_DNA"/>
</dbReference>
<evidence type="ECO:0000313" key="9">
    <source>
        <dbReference type="Proteomes" id="UP000256877"/>
    </source>
</evidence>